<dbReference type="InterPro" id="IPR046335">
    <property type="entry name" value="LacI/GalR-like_sensor"/>
</dbReference>
<dbReference type="EMBL" id="CP046640">
    <property type="protein sequence ID" value="QTL99136.1"/>
    <property type="molecule type" value="Genomic_DNA"/>
</dbReference>
<dbReference type="KEGG" id="ifn:GM661_14805"/>
<gene>
    <name evidence="6" type="ORF">GM661_14805</name>
</gene>
<dbReference type="PRINTS" id="PR00036">
    <property type="entry name" value="HTHLACI"/>
</dbReference>
<dbReference type="InterPro" id="IPR000843">
    <property type="entry name" value="HTH_LacI"/>
</dbReference>
<proteinExistence type="predicted"/>
<feature type="domain" description="HTH lacI-type" evidence="4">
    <location>
        <begin position="2"/>
        <end position="56"/>
    </location>
</feature>
<evidence type="ECO:0000256" key="1">
    <source>
        <dbReference type="ARBA" id="ARBA00023015"/>
    </source>
</evidence>
<evidence type="ECO:0000259" key="5">
    <source>
        <dbReference type="PROSITE" id="PS50943"/>
    </source>
</evidence>
<dbReference type="RefSeq" id="WP_230867530.1">
    <property type="nucleotide sequence ID" value="NZ_CP046640.1"/>
</dbReference>
<dbReference type="InterPro" id="IPR001387">
    <property type="entry name" value="Cro/C1-type_HTH"/>
</dbReference>
<sequence length="339" mass="37579">MATMDEIAKKAGVSQATVSRVINGNTSVNPALREKVMYWVRKLDYQPNATARSLVNNKSYLLGLIIPDISNPYFSEVVQSIEEEAENNGYNIILCNSNGSSTKEKKHIKTLLSRQVDGFLIVPINQKDTYLHKLKRDQIPVVVFTQQMDKYDSVGVDHKYGGSLAAKHLIDLGHTKLGFIGSKGEEKFRGYLSIIKKHGLSFKEEYFIESSGWLQLSTHDSYNKVCNYLKNKKRSLQATAFFANNDLAAFGAIQAFEEFGFSVPEKIAIVGFDNTSLAAICRPALTSIAQPTGSIGSLAVELLLKRINGQAEKDIAKILLEPRLVIRESTTGIDLSNLL</sequence>
<dbReference type="PANTHER" id="PTHR30146">
    <property type="entry name" value="LACI-RELATED TRANSCRIPTIONAL REPRESSOR"/>
    <property type="match status" value="1"/>
</dbReference>
<organism evidence="6 7">
    <name type="scientific">Iocasia fonsfrigidae</name>
    <dbReference type="NCBI Taxonomy" id="2682810"/>
    <lineage>
        <taxon>Bacteria</taxon>
        <taxon>Bacillati</taxon>
        <taxon>Bacillota</taxon>
        <taxon>Clostridia</taxon>
        <taxon>Halanaerobiales</taxon>
        <taxon>Halanaerobiaceae</taxon>
        <taxon>Iocasia</taxon>
    </lineage>
</organism>
<keyword evidence="1" id="KW-0805">Transcription regulation</keyword>
<reference evidence="6" key="1">
    <citation type="submission" date="2019-12" db="EMBL/GenBank/DDBJ databases">
        <authorList>
            <person name="zhang j."/>
            <person name="sun C.M."/>
        </authorList>
    </citation>
    <scope>NUCLEOTIDE SEQUENCE</scope>
    <source>
        <strain evidence="6">NS-1</strain>
    </source>
</reference>
<dbReference type="Proteomes" id="UP000665020">
    <property type="component" value="Chromosome"/>
</dbReference>
<dbReference type="PROSITE" id="PS00356">
    <property type="entry name" value="HTH_LACI_1"/>
    <property type="match status" value="1"/>
</dbReference>
<dbReference type="Pfam" id="PF00356">
    <property type="entry name" value="LacI"/>
    <property type="match status" value="1"/>
</dbReference>
<dbReference type="GO" id="GO:0003700">
    <property type="term" value="F:DNA-binding transcription factor activity"/>
    <property type="evidence" value="ECO:0007669"/>
    <property type="project" value="TreeGrafter"/>
</dbReference>
<evidence type="ECO:0000256" key="3">
    <source>
        <dbReference type="ARBA" id="ARBA00023163"/>
    </source>
</evidence>
<keyword evidence="3" id="KW-0804">Transcription</keyword>
<feature type="domain" description="HTH cro/C1-type" evidence="5">
    <location>
        <begin position="3"/>
        <end position="29"/>
    </location>
</feature>
<dbReference type="SUPFAM" id="SSF47413">
    <property type="entry name" value="lambda repressor-like DNA-binding domains"/>
    <property type="match status" value="1"/>
</dbReference>
<keyword evidence="2" id="KW-0238">DNA-binding</keyword>
<dbReference type="PANTHER" id="PTHR30146:SF109">
    <property type="entry name" value="HTH-TYPE TRANSCRIPTIONAL REGULATOR GALS"/>
    <property type="match status" value="1"/>
</dbReference>
<evidence type="ECO:0000259" key="4">
    <source>
        <dbReference type="PROSITE" id="PS50932"/>
    </source>
</evidence>
<keyword evidence="7" id="KW-1185">Reference proteome</keyword>
<dbReference type="InterPro" id="IPR010982">
    <property type="entry name" value="Lambda_DNA-bd_dom_sf"/>
</dbReference>
<evidence type="ECO:0000313" key="6">
    <source>
        <dbReference type="EMBL" id="QTL99136.1"/>
    </source>
</evidence>
<name>A0A8A7KBF9_9FIRM</name>
<protein>
    <submittedName>
        <fullName evidence="6">Substrate-binding domain-containing protein</fullName>
    </submittedName>
</protein>
<evidence type="ECO:0000313" key="7">
    <source>
        <dbReference type="Proteomes" id="UP000665020"/>
    </source>
</evidence>
<dbReference type="CDD" id="cd06267">
    <property type="entry name" value="PBP1_LacI_sugar_binding-like"/>
    <property type="match status" value="1"/>
</dbReference>
<dbReference type="Gene3D" id="3.40.50.2300">
    <property type="match status" value="2"/>
</dbReference>
<accession>A0A8A7KBF9</accession>
<dbReference type="Pfam" id="PF13377">
    <property type="entry name" value="Peripla_BP_3"/>
    <property type="match status" value="1"/>
</dbReference>
<evidence type="ECO:0000256" key="2">
    <source>
        <dbReference type="ARBA" id="ARBA00023125"/>
    </source>
</evidence>
<dbReference type="PROSITE" id="PS50943">
    <property type="entry name" value="HTH_CROC1"/>
    <property type="match status" value="1"/>
</dbReference>
<dbReference type="SUPFAM" id="SSF53822">
    <property type="entry name" value="Periplasmic binding protein-like I"/>
    <property type="match status" value="1"/>
</dbReference>
<dbReference type="SMART" id="SM00354">
    <property type="entry name" value="HTH_LACI"/>
    <property type="match status" value="1"/>
</dbReference>
<dbReference type="GO" id="GO:0000976">
    <property type="term" value="F:transcription cis-regulatory region binding"/>
    <property type="evidence" value="ECO:0007669"/>
    <property type="project" value="TreeGrafter"/>
</dbReference>
<dbReference type="PROSITE" id="PS50932">
    <property type="entry name" value="HTH_LACI_2"/>
    <property type="match status" value="1"/>
</dbReference>
<dbReference type="InterPro" id="IPR028082">
    <property type="entry name" value="Peripla_BP_I"/>
</dbReference>
<dbReference type="Gene3D" id="1.10.260.40">
    <property type="entry name" value="lambda repressor-like DNA-binding domains"/>
    <property type="match status" value="1"/>
</dbReference>
<dbReference type="AlphaFoldDB" id="A0A8A7KBF9"/>
<dbReference type="CDD" id="cd01392">
    <property type="entry name" value="HTH_LacI"/>
    <property type="match status" value="1"/>
</dbReference>